<organism evidence="2 3">
    <name type="scientific">Candidatus Entotheonella gemina</name>
    <dbReference type="NCBI Taxonomy" id="1429439"/>
    <lineage>
        <taxon>Bacteria</taxon>
        <taxon>Pseudomonadati</taxon>
        <taxon>Nitrospinota/Tectimicrobiota group</taxon>
        <taxon>Candidatus Tectimicrobiota</taxon>
        <taxon>Candidatus Entotheonellia</taxon>
        <taxon>Candidatus Entotheonellales</taxon>
        <taxon>Candidatus Entotheonellaceae</taxon>
        <taxon>Candidatus Entotheonella</taxon>
    </lineage>
</organism>
<reference evidence="2 3" key="1">
    <citation type="journal article" date="2014" name="Nature">
        <title>An environmental bacterial taxon with a large and distinct metabolic repertoire.</title>
        <authorList>
            <person name="Wilson M.C."/>
            <person name="Mori T."/>
            <person name="Ruckert C."/>
            <person name="Uria A.R."/>
            <person name="Helf M.J."/>
            <person name="Takada K."/>
            <person name="Gernert C."/>
            <person name="Steffens U.A."/>
            <person name="Heycke N."/>
            <person name="Schmitt S."/>
            <person name="Rinke C."/>
            <person name="Helfrich E.J."/>
            <person name="Brachmann A.O."/>
            <person name="Gurgui C."/>
            <person name="Wakimoto T."/>
            <person name="Kracht M."/>
            <person name="Crusemann M."/>
            <person name="Hentschel U."/>
            <person name="Abe I."/>
            <person name="Matsunaga S."/>
            <person name="Kalinowski J."/>
            <person name="Takeyama H."/>
            <person name="Piel J."/>
        </authorList>
    </citation>
    <scope>NUCLEOTIDE SEQUENCE [LARGE SCALE GENOMIC DNA]</scope>
    <source>
        <strain evidence="3">TSY2</strain>
    </source>
</reference>
<name>W4M500_9BACT</name>
<evidence type="ECO:0000259" key="1">
    <source>
        <dbReference type="Pfam" id="PF21814"/>
    </source>
</evidence>
<comment type="caution">
    <text evidence="2">The sequence shown here is derived from an EMBL/GenBank/DDBJ whole genome shotgun (WGS) entry which is preliminary data.</text>
</comment>
<keyword evidence="3" id="KW-1185">Reference proteome</keyword>
<feature type="domain" description="DUF6883" evidence="1">
    <location>
        <begin position="2"/>
        <end position="86"/>
    </location>
</feature>
<dbReference type="Proteomes" id="UP000019140">
    <property type="component" value="Unassembled WGS sequence"/>
</dbReference>
<dbReference type="InterPro" id="IPR049250">
    <property type="entry name" value="DUF6883"/>
</dbReference>
<evidence type="ECO:0000313" key="3">
    <source>
        <dbReference type="Proteomes" id="UP000019140"/>
    </source>
</evidence>
<gene>
    <name evidence="2" type="ORF">ETSY2_25440</name>
</gene>
<protein>
    <recommendedName>
        <fullName evidence="1">DUF6883 domain-containing protein</fullName>
    </recommendedName>
</protein>
<proteinExistence type="predicted"/>
<sequence length="89" mass="10170">MKLPEGEKAMIPEGKLQNYCLNDSHPQGRNKARVFRRALGVTADNAQLLDVLIRRSAVEGDAVAFRQDTYGIYYRVEPEVEGLHQRERL</sequence>
<dbReference type="EMBL" id="AZHX01001060">
    <property type="protein sequence ID" value="ETX05016.1"/>
    <property type="molecule type" value="Genomic_DNA"/>
</dbReference>
<dbReference type="HOGENOM" id="CLU_137827_0_0_7"/>
<dbReference type="AlphaFoldDB" id="W4M500"/>
<accession>W4M500</accession>
<dbReference type="Pfam" id="PF21814">
    <property type="entry name" value="DUF6883"/>
    <property type="match status" value="1"/>
</dbReference>
<evidence type="ECO:0000313" key="2">
    <source>
        <dbReference type="EMBL" id="ETX05016.1"/>
    </source>
</evidence>